<name>A0A8J5BWP3_CHIOP</name>
<dbReference type="EMBL" id="JACEEZ010023058">
    <property type="protein sequence ID" value="KAG0711768.1"/>
    <property type="molecule type" value="Genomic_DNA"/>
</dbReference>
<proteinExistence type="predicted"/>
<organism evidence="3 4">
    <name type="scientific">Chionoecetes opilio</name>
    <name type="common">Atlantic snow crab</name>
    <name type="synonym">Cancer opilio</name>
    <dbReference type="NCBI Taxonomy" id="41210"/>
    <lineage>
        <taxon>Eukaryota</taxon>
        <taxon>Metazoa</taxon>
        <taxon>Ecdysozoa</taxon>
        <taxon>Arthropoda</taxon>
        <taxon>Crustacea</taxon>
        <taxon>Multicrustacea</taxon>
        <taxon>Malacostraca</taxon>
        <taxon>Eumalacostraca</taxon>
        <taxon>Eucarida</taxon>
        <taxon>Decapoda</taxon>
        <taxon>Pleocyemata</taxon>
        <taxon>Brachyura</taxon>
        <taxon>Eubrachyura</taxon>
        <taxon>Majoidea</taxon>
        <taxon>Majidae</taxon>
        <taxon>Chionoecetes</taxon>
    </lineage>
</organism>
<dbReference type="GO" id="GO:0008285">
    <property type="term" value="P:negative regulation of cell population proliferation"/>
    <property type="evidence" value="ECO:0007669"/>
    <property type="project" value="TreeGrafter"/>
</dbReference>
<dbReference type="PANTHER" id="PTHR15154">
    <property type="entry name" value="HAMARTIN"/>
    <property type="match status" value="1"/>
</dbReference>
<reference evidence="3" key="1">
    <citation type="submission" date="2020-07" db="EMBL/GenBank/DDBJ databases">
        <title>The High-quality genome of the commercially important snow crab, Chionoecetes opilio.</title>
        <authorList>
            <person name="Jeong J.-H."/>
            <person name="Ryu S."/>
        </authorList>
    </citation>
    <scope>NUCLEOTIDE SEQUENCE</scope>
    <source>
        <strain evidence="3">MADBK_172401_WGS</strain>
        <tissue evidence="3">Digestive gland</tissue>
    </source>
</reference>
<dbReference type="InterPro" id="IPR007483">
    <property type="entry name" value="Hamartin"/>
</dbReference>
<feature type="compositionally biased region" description="Basic and acidic residues" evidence="2">
    <location>
        <begin position="590"/>
        <end position="607"/>
    </location>
</feature>
<gene>
    <name evidence="3" type="primary">Tsc1</name>
    <name evidence="3" type="ORF">GWK47_019937</name>
</gene>
<feature type="region of interest" description="Disordered" evidence="2">
    <location>
        <begin position="573"/>
        <end position="628"/>
    </location>
</feature>
<dbReference type="GO" id="GO:0051726">
    <property type="term" value="P:regulation of cell cycle"/>
    <property type="evidence" value="ECO:0007669"/>
    <property type="project" value="TreeGrafter"/>
</dbReference>
<keyword evidence="4" id="KW-1185">Reference proteome</keyword>
<evidence type="ECO:0000256" key="2">
    <source>
        <dbReference type="SAM" id="MobiDB-lite"/>
    </source>
</evidence>
<dbReference type="OrthoDB" id="6022054at2759"/>
<sequence length="1174" mass="131596">MEVRDLDVGDLLGLLESPQEEVAHEVRLLLKETFSTVRESWLITGLLEYFYVSNSGRLLDILLGVSEPHDRHLLDKLMEGLKGPDRFRHTCILLYGVRRQPPPTWLHKFINHTAMRELLRVLIGDEDVPVLVGAVMVIVILLPILPHEMGRLHLGHILDIFCRLVRWTPKRDIDKAFQPFLQVAVYSLFHRLYALYPCHFLTCLRTSFSKPNSSACFFSTLKPMMENVRLHPLLITETKDSELTRNRWKGLETHQLILECAKLCLDPVESTCEDTCGSFFILSLNSESAFDAVPLPTNWLLYAAENYFWSPTLALPSPGSVSSTPRGSSSSVPHTPVYPISAPALKLIGRVAESPPEAAIEATPETTPFTSPLKIDGNNVVVRRPNTAVVALPLNTALGKDSASNQAADLEACPSPMSPTRKDQSPFKFPDDHCQNIFSRAGRSSLINSKLQEILKERKQIQKENAHATESKVETDSKEEQFKDVKEIREKEKSAVTYNKVVVEKQNVSVTESEECTKASDIQVPLTDQVNRRRKMSMYDGSKFDFGQLGISAEQTSNGNDLDFMQNIDHNFEMESDGRSSRPYSILDTRISEEKESIGSESRRSSDENQTEPCDTDCDETETLGLGVPNQRSMTDLVRNMKTMRLRFLSQCGPPPDLSQYNMMGTVRTVVSPTKPGYTPLKNLYLSSSCPDLAVAINVPESRTRKESALSSLTLSPIRQAVVTSEATTQTEETTVVNPYEQLLDALLSGPTSANKPKASDNAVNEKGASSKSPHELLDQYLQLSSKIGSESRNILWQPASHLGFPFEGLRNQIRVQQVLLLIERYKREVHAERNRRLLGRAKKVYALEEQHRGLQAKVNHLEEEVDHLKMELKNLQMTSSIKEQQLQSALSKEEARINQIQVEHDNAQEDRNILKKQCTSLTSENSLLHNQIKGVQAALFDKDRQLTLQARMSEDNGILRNQMEELHKQICLMGEVQDQYKQEVTKLTLARGPAVKAAIELERMSAQQQIEKLEEQCHIASTGLDAALSRVADLEALYEENCKQVKQQQAAVKAAREAGAEQCRAVELRCQALSSTNQTLESAILEQHDKNDRLVRQVRRSQRGKSVCSDGFDIDYELSASPGAGSDGGAVMSLERPLHTLGPLLARQPVVLNKLDAFAELESESEGPLRRKT</sequence>
<feature type="coiled-coil region" evidence="1">
    <location>
        <begin position="845"/>
        <end position="925"/>
    </location>
</feature>
<dbReference type="Proteomes" id="UP000770661">
    <property type="component" value="Unassembled WGS sequence"/>
</dbReference>
<dbReference type="PANTHER" id="PTHR15154:SF2">
    <property type="entry name" value="HAMARTIN"/>
    <property type="match status" value="1"/>
</dbReference>
<protein>
    <submittedName>
        <fullName evidence="3">Hamartin</fullName>
    </submittedName>
</protein>
<dbReference type="GO" id="GO:0033596">
    <property type="term" value="C:TSC1-TSC2 complex"/>
    <property type="evidence" value="ECO:0007669"/>
    <property type="project" value="TreeGrafter"/>
</dbReference>
<dbReference type="AlphaFoldDB" id="A0A8J5BWP3"/>
<evidence type="ECO:0000313" key="3">
    <source>
        <dbReference type="EMBL" id="KAG0711768.1"/>
    </source>
</evidence>
<accession>A0A8J5BWP3</accession>
<keyword evidence="1" id="KW-0175">Coiled coil</keyword>
<evidence type="ECO:0000256" key="1">
    <source>
        <dbReference type="SAM" id="Coils"/>
    </source>
</evidence>
<dbReference type="GO" id="GO:0032007">
    <property type="term" value="P:negative regulation of TOR signaling"/>
    <property type="evidence" value="ECO:0007669"/>
    <property type="project" value="TreeGrafter"/>
</dbReference>
<feature type="region of interest" description="Disordered" evidence="2">
    <location>
        <begin position="401"/>
        <end position="426"/>
    </location>
</feature>
<comment type="caution">
    <text evidence="3">The sequence shown here is derived from an EMBL/GenBank/DDBJ whole genome shotgun (WGS) entry which is preliminary data.</text>
</comment>
<dbReference type="Pfam" id="PF04388">
    <property type="entry name" value="Hamartin"/>
    <property type="match status" value="2"/>
</dbReference>
<evidence type="ECO:0000313" key="4">
    <source>
        <dbReference type="Proteomes" id="UP000770661"/>
    </source>
</evidence>
<feature type="region of interest" description="Disordered" evidence="2">
    <location>
        <begin position="750"/>
        <end position="774"/>
    </location>
</feature>